<evidence type="ECO:0000256" key="5">
    <source>
        <dbReference type="ARBA" id="ARBA00022729"/>
    </source>
</evidence>
<comment type="caution">
    <text evidence="11">The sequence shown here is derived from an EMBL/GenBank/DDBJ whole genome shotgun (WGS) entry which is preliminary data.</text>
</comment>
<evidence type="ECO:0008006" key="13">
    <source>
        <dbReference type="Google" id="ProtNLM"/>
    </source>
</evidence>
<feature type="non-terminal residue" evidence="11">
    <location>
        <position position="1"/>
    </location>
</feature>
<keyword evidence="10" id="KW-0407">Ion channel</keyword>
<evidence type="ECO:0000256" key="8">
    <source>
        <dbReference type="ARBA" id="ARBA00023136"/>
    </source>
</evidence>
<dbReference type="OrthoDB" id="6155683at2759"/>
<dbReference type="PANTHER" id="PTHR46473:SF10">
    <property type="entry name" value="LD45603P-RELATED"/>
    <property type="match status" value="1"/>
</dbReference>
<feature type="non-terminal residue" evidence="11">
    <location>
        <position position="148"/>
    </location>
</feature>
<evidence type="ECO:0000256" key="6">
    <source>
        <dbReference type="ARBA" id="ARBA00022989"/>
    </source>
</evidence>
<name>A0A8S3YRW8_9EUPU</name>
<dbReference type="PANTHER" id="PTHR46473">
    <property type="entry name" value="GH08155P"/>
    <property type="match status" value="1"/>
</dbReference>
<sequence length="148" mass="16823">CHLVEELDLTGNVLEMVQPTELADMSSLQAVTALEVQEFDASVFRKLKRLETLHLTFHGLTVQPGLFSELSSLRALTLTLEKALRLPQQMFVFTEGSVLKQLTLKGSKVKEIPDDLFSELVSLKELHLDLPHLLQLKMNTNDRHQYLQ</sequence>
<evidence type="ECO:0000256" key="3">
    <source>
        <dbReference type="ARBA" id="ARBA00022475"/>
    </source>
</evidence>
<keyword evidence="4" id="KW-0812">Transmembrane</keyword>
<dbReference type="InterPro" id="IPR051432">
    <property type="entry name" value="KCNMA1_auxiliary"/>
</dbReference>
<evidence type="ECO:0000256" key="10">
    <source>
        <dbReference type="ARBA" id="ARBA00023303"/>
    </source>
</evidence>
<keyword evidence="3" id="KW-1003">Cell membrane</keyword>
<keyword evidence="2" id="KW-0813">Transport</keyword>
<dbReference type="SUPFAM" id="SSF52058">
    <property type="entry name" value="L domain-like"/>
    <property type="match status" value="1"/>
</dbReference>
<accession>A0A8S3YRW8</accession>
<keyword evidence="6" id="KW-1133">Transmembrane helix</keyword>
<evidence type="ECO:0000256" key="4">
    <source>
        <dbReference type="ARBA" id="ARBA00022692"/>
    </source>
</evidence>
<dbReference type="EMBL" id="CAJHNH020000335">
    <property type="protein sequence ID" value="CAG5117016.1"/>
    <property type="molecule type" value="Genomic_DNA"/>
</dbReference>
<dbReference type="Gene3D" id="3.80.10.10">
    <property type="entry name" value="Ribonuclease Inhibitor"/>
    <property type="match status" value="1"/>
</dbReference>
<evidence type="ECO:0000313" key="12">
    <source>
        <dbReference type="Proteomes" id="UP000678393"/>
    </source>
</evidence>
<keyword evidence="12" id="KW-1185">Reference proteome</keyword>
<reference evidence="11" key="1">
    <citation type="submission" date="2021-04" db="EMBL/GenBank/DDBJ databases">
        <authorList>
            <consortium name="Molecular Ecology Group"/>
        </authorList>
    </citation>
    <scope>NUCLEOTIDE SEQUENCE</scope>
</reference>
<dbReference type="AlphaFoldDB" id="A0A8S3YRW8"/>
<keyword evidence="9" id="KW-1015">Disulfide bond</keyword>
<comment type="subcellular location">
    <subcellularLocation>
        <location evidence="1">Cell membrane</location>
        <topology evidence="1">Single-pass membrane protein</topology>
    </subcellularLocation>
</comment>
<protein>
    <recommendedName>
        <fullName evidence="13">Toll-like receptor 2</fullName>
    </recommendedName>
</protein>
<dbReference type="Proteomes" id="UP000678393">
    <property type="component" value="Unassembled WGS sequence"/>
</dbReference>
<keyword evidence="8" id="KW-0472">Membrane</keyword>
<dbReference type="InterPro" id="IPR032675">
    <property type="entry name" value="LRR_dom_sf"/>
</dbReference>
<evidence type="ECO:0000256" key="9">
    <source>
        <dbReference type="ARBA" id="ARBA00023157"/>
    </source>
</evidence>
<keyword evidence="7" id="KW-0406">Ion transport</keyword>
<evidence type="ECO:0000256" key="7">
    <source>
        <dbReference type="ARBA" id="ARBA00023065"/>
    </source>
</evidence>
<evidence type="ECO:0000256" key="2">
    <source>
        <dbReference type="ARBA" id="ARBA00022448"/>
    </source>
</evidence>
<proteinExistence type="predicted"/>
<organism evidence="11 12">
    <name type="scientific">Candidula unifasciata</name>
    <dbReference type="NCBI Taxonomy" id="100452"/>
    <lineage>
        <taxon>Eukaryota</taxon>
        <taxon>Metazoa</taxon>
        <taxon>Spiralia</taxon>
        <taxon>Lophotrochozoa</taxon>
        <taxon>Mollusca</taxon>
        <taxon>Gastropoda</taxon>
        <taxon>Heterobranchia</taxon>
        <taxon>Euthyneura</taxon>
        <taxon>Panpulmonata</taxon>
        <taxon>Eupulmonata</taxon>
        <taxon>Stylommatophora</taxon>
        <taxon>Helicina</taxon>
        <taxon>Helicoidea</taxon>
        <taxon>Geomitridae</taxon>
        <taxon>Candidula</taxon>
    </lineage>
</organism>
<gene>
    <name evidence="11" type="ORF">CUNI_LOCUS2574</name>
</gene>
<evidence type="ECO:0000256" key="1">
    <source>
        <dbReference type="ARBA" id="ARBA00004162"/>
    </source>
</evidence>
<dbReference type="GO" id="GO:0005886">
    <property type="term" value="C:plasma membrane"/>
    <property type="evidence" value="ECO:0007669"/>
    <property type="project" value="UniProtKB-SubCell"/>
</dbReference>
<evidence type="ECO:0000313" key="11">
    <source>
        <dbReference type="EMBL" id="CAG5117016.1"/>
    </source>
</evidence>
<dbReference type="GO" id="GO:0034220">
    <property type="term" value="P:monoatomic ion transmembrane transport"/>
    <property type="evidence" value="ECO:0007669"/>
    <property type="project" value="UniProtKB-KW"/>
</dbReference>
<keyword evidence="5" id="KW-0732">Signal</keyword>